<dbReference type="Proteomes" id="UP001153332">
    <property type="component" value="Unassembled WGS sequence"/>
</dbReference>
<evidence type="ECO:0000313" key="2">
    <source>
        <dbReference type="Proteomes" id="UP001153332"/>
    </source>
</evidence>
<sequence>MSHQEKIDEMESEGLLRTARRKHTDGDHRGRIFLIYSLIASLALNVLSIGGWTYWFVYASARDSRLSYEHGFHTDLDAIKNEIELVQYEFGGGVELDEEGNFATDLRGQNYVGHPSKEVDAAWRFIEEGLNVDLHGAEGEMANTFQWPDNGAYFTGLEVFHSLHCLNRLRQALYPEVYSHIFTDPDGPHMEDHVGHCINHLRQSIQCHSDLTPMQWVQSGNKIILSTKTRHTCRNFEKIHAWARSRQTKFDELESVSNGSLFLKTVYQDSGHFPPPQPKAPLFATLAEDEALQTVRAVHGLHRLPSDPDDHNNTSPDASEDSVEDVSSLRGAVRSTKGRILCTIVLLATMVITGILGAIIDHREAVLKSCACGSSIAEALTLGCEYDTLASAWLPQHCIDKELTAEFSQAGDGPNGSWRYWADHDHRVELTLDEVAALADIPDAVVYMSAEWHVKHCLYYWRKQVRQRITGVTIEPRFDNEAHIKHCGLTIQRPGAKSKAGVVLNSD</sequence>
<organism evidence="1 2">
    <name type="scientific">Lasiodiplodia mahajangana</name>
    <dbReference type="NCBI Taxonomy" id="1108764"/>
    <lineage>
        <taxon>Eukaryota</taxon>
        <taxon>Fungi</taxon>
        <taxon>Dikarya</taxon>
        <taxon>Ascomycota</taxon>
        <taxon>Pezizomycotina</taxon>
        <taxon>Dothideomycetes</taxon>
        <taxon>Dothideomycetes incertae sedis</taxon>
        <taxon>Botryosphaeriales</taxon>
        <taxon>Botryosphaeriaceae</taxon>
        <taxon>Lasiodiplodia</taxon>
    </lineage>
</organism>
<comment type="caution">
    <text evidence="1">The sequence shown here is derived from an EMBL/GenBank/DDBJ whole genome shotgun (WGS) entry which is preliminary data.</text>
</comment>
<gene>
    <name evidence="1" type="ORF">O1611_g857</name>
</gene>
<reference evidence="1" key="1">
    <citation type="submission" date="2022-12" db="EMBL/GenBank/DDBJ databases">
        <title>Genome Sequence of Lasiodiplodia mahajangana.</title>
        <authorList>
            <person name="Buettner E."/>
        </authorList>
    </citation>
    <scope>NUCLEOTIDE SEQUENCE</scope>
    <source>
        <strain evidence="1">VT137</strain>
    </source>
</reference>
<keyword evidence="2" id="KW-1185">Reference proteome</keyword>
<protein>
    <submittedName>
        <fullName evidence="1">Uncharacterized protein</fullName>
    </submittedName>
</protein>
<accession>A0ACC2JZ66</accession>
<name>A0ACC2JZ66_9PEZI</name>
<proteinExistence type="predicted"/>
<evidence type="ECO:0000313" key="1">
    <source>
        <dbReference type="EMBL" id="KAJ8132761.1"/>
    </source>
</evidence>
<dbReference type="EMBL" id="JAPUUL010000087">
    <property type="protein sequence ID" value="KAJ8132761.1"/>
    <property type="molecule type" value="Genomic_DNA"/>
</dbReference>